<name>A0A654TY39_MYCTX</name>
<proteinExistence type="predicted"/>
<dbReference type="AlphaFoldDB" id="A0A654TY39"/>
<sequence length="52" mass="5158">MGSQPSQISAASATFLGPSAPSMIGMSARSGWVMGLSALPRPVVPSPVSGSR</sequence>
<protein>
    <submittedName>
        <fullName evidence="1">Uncharacterized protein</fullName>
    </submittedName>
</protein>
<evidence type="ECO:0000313" key="1">
    <source>
        <dbReference type="EMBL" id="CFR71409.1"/>
    </source>
</evidence>
<evidence type="ECO:0000313" key="2">
    <source>
        <dbReference type="Proteomes" id="UP000046680"/>
    </source>
</evidence>
<gene>
    <name evidence="1" type="ORF">ERS007657_01002</name>
</gene>
<organism evidence="1 2">
    <name type="scientific">Mycobacterium tuberculosis</name>
    <dbReference type="NCBI Taxonomy" id="1773"/>
    <lineage>
        <taxon>Bacteria</taxon>
        <taxon>Bacillati</taxon>
        <taxon>Actinomycetota</taxon>
        <taxon>Actinomycetes</taxon>
        <taxon>Mycobacteriales</taxon>
        <taxon>Mycobacteriaceae</taxon>
        <taxon>Mycobacterium</taxon>
        <taxon>Mycobacterium tuberculosis complex</taxon>
    </lineage>
</organism>
<reference evidence="1 2" key="1">
    <citation type="submission" date="2015-03" db="EMBL/GenBank/DDBJ databases">
        <authorList>
            <consortium name="Pathogen Informatics"/>
        </authorList>
    </citation>
    <scope>NUCLEOTIDE SEQUENCE [LARGE SCALE GENOMIC DNA]</scope>
    <source>
        <strain evidence="1 2">C09601061</strain>
    </source>
</reference>
<accession>A0A654TY39</accession>
<dbReference type="EMBL" id="CGCX01000269">
    <property type="protein sequence ID" value="CFR71409.1"/>
    <property type="molecule type" value="Genomic_DNA"/>
</dbReference>
<dbReference type="Proteomes" id="UP000046680">
    <property type="component" value="Unassembled WGS sequence"/>
</dbReference>